<protein>
    <submittedName>
        <fullName evidence="1">Uncharacterized protein</fullName>
    </submittedName>
</protein>
<dbReference type="EMBL" id="JAEVLS010000002">
    <property type="protein sequence ID" value="MBM0104594.1"/>
    <property type="molecule type" value="Genomic_DNA"/>
</dbReference>
<name>A0ABS1WUF7_9GAMM</name>
<dbReference type="RefSeq" id="WP_203166596.1">
    <property type="nucleotide sequence ID" value="NZ_JAEVLS010000002.1"/>
</dbReference>
<keyword evidence="2" id="KW-1185">Reference proteome</keyword>
<accession>A0ABS1WUF7</accession>
<sequence length="71" mass="7783">MDTRLENKQSETFGSPLGFQLALSALNRLPDHCALDVGELAARIGADKLELITWGRADIKFARLLASKVTK</sequence>
<evidence type="ECO:0000313" key="2">
    <source>
        <dbReference type="Proteomes" id="UP000661077"/>
    </source>
</evidence>
<gene>
    <name evidence="1" type="ORF">JM946_07535</name>
</gene>
<proteinExistence type="predicted"/>
<comment type="caution">
    <text evidence="1">The sequence shown here is derived from an EMBL/GenBank/DDBJ whole genome shotgun (WGS) entry which is preliminary data.</text>
</comment>
<reference evidence="1 2" key="1">
    <citation type="journal article" date="2021" name="Int. J. Syst. Evol. Microbiol.">
        <title>Steroidobacter gossypii sp. nov., isolated from soil of cotton cropping field.</title>
        <authorList>
            <person name="Huang R."/>
            <person name="Yang S."/>
            <person name="Zhen C."/>
            <person name="Liu W."/>
        </authorList>
    </citation>
    <scope>NUCLEOTIDE SEQUENCE [LARGE SCALE GENOMIC DNA]</scope>
    <source>
        <strain evidence="1 2">S1-65</strain>
    </source>
</reference>
<organism evidence="1 2">
    <name type="scientific">Steroidobacter gossypii</name>
    <dbReference type="NCBI Taxonomy" id="2805490"/>
    <lineage>
        <taxon>Bacteria</taxon>
        <taxon>Pseudomonadati</taxon>
        <taxon>Pseudomonadota</taxon>
        <taxon>Gammaproteobacteria</taxon>
        <taxon>Steroidobacterales</taxon>
        <taxon>Steroidobacteraceae</taxon>
        <taxon>Steroidobacter</taxon>
    </lineage>
</organism>
<evidence type="ECO:0000313" key="1">
    <source>
        <dbReference type="EMBL" id="MBM0104594.1"/>
    </source>
</evidence>
<dbReference type="Proteomes" id="UP000661077">
    <property type="component" value="Unassembled WGS sequence"/>
</dbReference>